<gene>
    <name evidence="9" type="primary">Tbrg4</name>
    <name evidence="9" type="ORF">PSOCRE_R04377</name>
</gene>
<evidence type="ECO:0000313" key="10">
    <source>
        <dbReference type="Proteomes" id="UP000587472"/>
    </source>
</evidence>
<dbReference type="PANTHER" id="PTHR21228:SF59">
    <property type="entry name" value="FAST KINASE DOMAIN-CONTAINING PROTEIN 4"/>
    <property type="match status" value="1"/>
</dbReference>
<dbReference type="GO" id="GO:0003723">
    <property type="term" value="F:RNA binding"/>
    <property type="evidence" value="ECO:0007669"/>
    <property type="project" value="TreeGrafter"/>
</dbReference>
<sequence length="602" mass="67704">MAARLVQRCCWRHFSAFVSAPSAIPASLLAPVGKVAVARALPQAPLAPFHASSPSGWADRFSVKEQVEDSRNPEHKAIGEVVETATSPEELFQLTELHALDSNQASLIITQLSRLAAEKKLETESILQDGRFQQLIGITDSQISQVWNNTLVNLLKSLYSLGMDGNRREMQSVEQEVLWRLRRLTFRQLASLAEFLAVKQGKESKLLHEVIKKLELRWTELEGTRTVVMLMGKVGHVSPALMDRLEDKALELAEQFNPDDIRRIMLALAYKNRRCVPLLRALSYHLIQKHSELSLNLLLDLIFAYGKLNFHQPQVFQKIATDLHPHVSAMTPVEVTRCVRSFALLKWLSLPLFEAIAQYTLDNRNQLSVAHLCGIILSFARLNFQPSGSEDFYNMVHEVLQGQLDSLEPHLLTDLVWSLCVLQQAKAPYLQRVLAPDFHARLQGDQPLKTQNLRLKLIHINATAKLESPDYQGPFLPAEMLSAAQPAGEKVTLLQSSLREALAGVLGSRHNGRFDVHTIYGWQIDAEMVVNSENKPLPLEDFAAPHLLRSEGTKPLPPGARRVAFLRWEFPNFSNRSKDLLGRYAMAQRHIQAAGFLVVDVS</sequence>
<dbReference type="Pfam" id="PF06743">
    <property type="entry name" value="FAST_1"/>
    <property type="match status" value="1"/>
</dbReference>
<organism evidence="9 10">
    <name type="scientific">Psophia crepitans</name>
    <name type="common">common trumpeter</name>
    <dbReference type="NCBI Taxonomy" id="54359"/>
    <lineage>
        <taxon>Eukaryota</taxon>
        <taxon>Metazoa</taxon>
        <taxon>Chordata</taxon>
        <taxon>Craniata</taxon>
        <taxon>Vertebrata</taxon>
        <taxon>Euteleostomi</taxon>
        <taxon>Archelosauria</taxon>
        <taxon>Archosauria</taxon>
        <taxon>Dinosauria</taxon>
        <taxon>Saurischia</taxon>
        <taxon>Theropoda</taxon>
        <taxon>Coelurosauria</taxon>
        <taxon>Aves</taxon>
        <taxon>Neognathae</taxon>
        <taxon>Neoaves</taxon>
        <taxon>Gruiformes</taxon>
        <taxon>Psophiidae</taxon>
        <taxon>Psophia</taxon>
    </lineage>
</organism>
<dbReference type="EMBL" id="VWZZ01005061">
    <property type="protein sequence ID" value="NXI97465.1"/>
    <property type="molecule type" value="Genomic_DNA"/>
</dbReference>
<keyword evidence="2" id="KW-0809">Transit peptide</keyword>
<proteinExistence type="inferred from homology"/>
<dbReference type="GO" id="GO:0044528">
    <property type="term" value="P:regulation of mitochondrial mRNA stability"/>
    <property type="evidence" value="ECO:0007669"/>
    <property type="project" value="InterPro"/>
</dbReference>
<dbReference type="Proteomes" id="UP000587472">
    <property type="component" value="Unassembled WGS sequence"/>
</dbReference>
<evidence type="ECO:0000256" key="5">
    <source>
        <dbReference type="ARBA" id="ARBA00040471"/>
    </source>
</evidence>
<dbReference type="PROSITE" id="PS51286">
    <property type="entry name" value="RAP"/>
    <property type="match status" value="1"/>
</dbReference>
<dbReference type="InterPro" id="IPR050870">
    <property type="entry name" value="FAST_kinase"/>
</dbReference>
<comment type="subcellular location">
    <subcellularLocation>
        <location evidence="1">Mitochondrion matrix</location>
    </subcellularLocation>
</comment>
<dbReference type="AlphaFoldDB" id="A0A7K9XJ61"/>
<dbReference type="GO" id="GO:0000963">
    <property type="term" value="P:mitochondrial RNA processing"/>
    <property type="evidence" value="ECO:0007669"/>
    <property type="project" value="TreeGrafter"/>
</dbReference>
<evidence type="ECO:0000256" key="7">
    <source>
        <dbReference type="ARBA" id="ARBA00043220"/>
    </source>
</evidence>
<evidence type="ECO:0000313" key="9">
    <source>
        <dbReference type="EMBL" id="NXI97465.1"/>
    </source>
</evidence>
<keyword evidence="3" id="KW-0496">Mitochondrion</keyword>
<reference evidence="9 10" key="1">
    <citation type="submission" date="2019-09" db="EMBL/GenBank/DDBJ databases">
        <title>Bird 10,000 Genomes (B10K) Project - Family phase.</title>
        <authorList>
            <person name="Zhang G."/>
        </authorList>
    </citation>
    <scope>NUCLEOTIDE SEQUENCE [LARGE SCALE GENOMIC DNA]</scope>
    <source>
        <strain evidence="9">B10K-DU-001-60</strain>
        <tissue evidence="9">Muscle</tissue>
    </source>
</reference>
<comment type="caution">
    <text evidence="9">The sequence shown here is derived from an EMBL/GenBank/DDBJ whole genome shotgun (WGS) entry which is preliminary data.</text>
</comment>
<dbReference type="GO" id="GO:0035770">
    <property type="term" value="C:ribonucleoprotein granule"/>
    <property type="evidence" value="ECO:0007669"/>
    <property type="project" value="TreeGrafter"/>
</dbReference>
<dbReference type="InterPro" id="IPR013579">
    <property type="entry name" value="FAST_2"/>
</dbReference>
<evidence type="ECO:0000256" key="4">
    <source>
        <dbReference type="ARBA" id="ARBA00038281"/>
    </source>
</evidence>
<accession>A0A7K9XJ61</accession>
<protein>
    <recommendedName>
        <fullName evidence="5">FAST kinase domain-containing protein 4</fullName>
    </recommendedName>
    <alternativeName>
        <fullName evidence="7">Protein TBRG4</fullName>
    </alternativeName>
    <alternativeName>
        <fullName evidence="6">Transforming growth factor beta regulator 4</fullName>
    </alternativeName>
</protein>
<evidence type="ECO:0000256" key="3">
    <source>
        <dbReference type="ARBA" id="ARBA00023128"/>
    </source>
</evidence>
<evidence type="ECO:0000256" key="6">
    <source>
        <dbReference type="ARBA" id="ARBA00042265"/>
    </source>
</evidence>
<evidence type="ECO:0000256" key="2">
    <source>
        <dbReference type="ARBA" id="ARBA00022946"/>
    </source>
</evidence>
<feature type="non-terminal residue" evidence="9">
    <location>
        <position position="1"/>
    </location>
</feature>
<dbReference type="Pfam" id="PF08368">
    <property type="entry name" value="FAST_2"/>
    <property type="match status" value="1"/>
</dbReference>
<dbReference type="InterPro" id="IPR013584">
    <property type="entry name" value="RAP"/>
</dbReference>
<evidence type="ECO:0000256" key="1">
    <source>
        <dbReference type="ARBA" id="ARBA00004305"/>
    </source>
</evidence>
<name>A0A7K9XJ61_9GRUI</name>
<dbReference type="GO" id="GO:0005759">
    <property type="term" value="C:mitochondrial matrix"/>
    <property type="evidence" value="ECO:0007669"/>
    <property type="project" value="UniProtKB-SubCell"/>
</dbReference>
<dbReference type="CDD" id="cd23739">
    <property type="entry name" value="TBRG4-like_N"/>
    <property type="match status" value="1"/>
</dbReference>
<evidence type="ECO:0000259" key="8">
    <source>
        <dbReference type="PROSITE" id="PS51286"/>
    </source>
</evidence>
<dbReference type="PANTHER" id="PTHR21228">
    <property type="entry name" value="FAST LEU-RICH DOMAIN-CONTAINING"/>
    <property type="match status" value="1"/>
</dbReference>
<feature type="non-terminal residue" evidence="9">
    <location>
        <position position="602"/>
    </location>
</feature>
<dbReference type="InterPro" id="IPR010622">
    <property type="entry name" value="FAST_Leu-rich"/>
</dbReference>
<comment type="similarity">
    <text evidence="4">Belongs to the FAST kinase family.</text>
</comment>
<keyword evidence="10" id="KW-1185">Reference proteome</keyword>
<feature type="domain" description="RAP" evidence="8">
    <location>
        <begin position="563"/>
        <end position="602"/>
    </location>
</feature>